<dbReference type="GO" id="GO:0046983">
    <property type="term" value="F:protein dimerization activity"/>
    <property type="evidence" value="ECO:0007669"/>
    <property type="project" value="InterPro"/>
</dbReference>
<evidence type="ECO:0008006" key="3">
    <source>
        <dbReference type="Google" id="ProtNLM"/>
    </source>
</evidence>
<dbReference type="GO" id="GO:0043937">
    <property type="term" value="P:regulation of sporulation"/>
    <property type="evidence" value="ECO:0007669"/>
    <property type="project" value="InterPro"/>
</dbReference>
<gene>
    <name evidence="1" type="ordered locus">NT01CX_0167</name>
</gene>
<reference evidence="1 2" key="1">
    <citation type="journal article" date="2006" name="Nat. Biotechnol.">
        <title>The genome and transcriptomes of the anti-tumor agent Clostridium novyi-NT.</title>
        <authorList>
            <person name="Bettegowda C."/>
            <person name="Huang X."/>
            <person name="Lin J."/>
            <person name="Cheong I."/>
            <person name="Kohli M."/>
            <person name="Szabo S.A."/>
            <person name="Zhang X."/>
            <person name="Diaz L.A. Jr."/>
            <person name="Velculescu V.E."/>
            <person name="Parmigiani G."/>
            <person name="Kinzler K.W."/>
            <person name="Vogelstein B."/>
            <person name="Zhou S."/>
        </authorList>
    </citation>
    <scope>NUCLEOTIDE SEQUENCE [LARGE SCALE GENOMIC DNA]</scope>
    <source>
        <strain evidence="1 2">NT</strain>
    </source>
</reference>
<dbReference type="HOGENOM" id="CLU_185081_0_0_9"/>
<dbReference type="Gene3D" id="4.10.280.10">
    <property type="entry name" value="Helix-loop-helix DNA-binding domain"/>
    <property type="match status" value="1"/>
</dbReference>
<dbReference type="EMBL" id="CP000382">
    <property type="protein sequence ID" value="ABK62317.1"/>
    <property type="molecule type" value="Genomic_DNA"/>
</dbReference>
<dbReference type="SUPFAM" id="SSF140500">
    <property type="entry name" value="BAS1536-like"/>
    <property type="match status" value="1"/>
</dbReference>
<dbReference type="Pfam" id="PF09388">
    <property type="entry name" value="SpoOE-like"/>
    <property type="match status" value="1"/>
</dbReference>
<name>A0Q219_CLONN</name>
<dbReference type="InterPro" id="IPR036638">
    <property type="entry name" value="HLH_DNA-bd_sf"/>
</dbReference>
<organism evidence="1 2">
    <name type="scientific">Clostridium novyi (strain NT)</name>
    <dbReference type="NCBI Taxonomy" id="386415"/>
    <lineage>
        <taxon>Bacteria</taxon>
        <taxon>Bacillati</taxon>
        <taxon>Bacillota</taxon>
        <taxon>Clostridia</taxon>
        <taxon>Eubacteriales</taxon>
        <taxon>Clostridiaceae</taxon>
        <taxon>Clostridium</taxon>
    </lineage>
</organism>
<accession>A0Q219</accession>
<dbReference type="Proteomes" id="UP000008220">
    <property type="component" value="Chromosome"/>
</dbReference>
<evidence type="ECO:0000313" key="2">
    <source>
        <dbReference type="Proteomes" id="UP000008220"/>
    </source>
</evidence>
<keyword evidence="2" id="KW-1185">Reference proteome</keyword>
<dbReference type="eggNOG" id="ENOG50327Y6">
    <property type="taxonomic scope" value="Bacteria"/>
</dbReference>
<dbReference type="InterPro" id="IPR018540">
    <property type="entry name" value="Spo0E-like"/>
</dbReference>
<proteinExistence type="predicted"/>
<dbReference type="AlphaFoldDB" id="A0Q219"/>
<dbReference type="STRING" id="386415.NT01CX_0167"/>
<evidence type="ECO:0000313" key="1">
    <source>
        <dbReference type="EMBL" id="ABK62317.1"/>
    </source>
</evidence>
<dbReference type="KEGG" id="cno:NT01CX_0167"/>
<protein>
    <recommendedName>
        <fullName evidence="3">Aspartyl-phosphate phosphatase Spo0E family protein</fullName>
    </recommendedName>
</protein>
<dbReference type="InterPro" id="IPR037208">
    <property type="entry name" value="Spo0E-like_sf"/>
</dbReference>
<sequence length="94" mass="11494">MKNIEKYGINRILGIYFDTDYFRLDRRGKKMYNMCEGYIKMQIEELRIKLNKLVDEKINSLVDMDVVKLSEKMDLLLLQYMKQQNNKRFLIKDF</sequence>